<dbReference type="Gene3D" id="2.60.40.1460">
    <property type="entry name" value="Integrin domains. Chain A, domain 2"/>
    <property type="match status" value="1"/>
</dbReference>
<sequence length="423" mass="46699">MSGNLDMTGDALPDLSIGGAGKVLVLRSRTVVEVSVSITFNPHEIPISSYECPDADTTKAATTIKVCVTCKRKTTAGEVSAQMTYTLLLDAVHTQKRAMFDRMEHSLQQTFTLNKGRNCMTYYIRLMVSFQENCGSDGQCQDDLRINASFVNLRHLVVGVSLEVNVTLSVQNYGEDSYNSRAIITHPSGLFYRRSSLIQSNRRLMTIKCSTPEGERYVVCNINNPLLRPNAMAIFMISFHVSSSSDLGNLLTITTNITSDNGGAPNDLMKSTAQLKVVYGIYVTITSLEESTKYTNYSSSERRSVVRGVKHVYKVGNQGQRSLSLSVIVLVPVKLKETVVWEKPSIVVSEEELSNSTTNCINTGEITNKENCTVMTCVRFVCSIGSLDIQKSINFTITGQTSHQKVLLQSSAEIVYDLCHVNM</sequence>
<dbReference type="GO" id="GO:0009897">
    <property type="term" value="C:external side of plasma membrane"/>
    <property type="evidence" value="ECO:0007669"/>
    <property type="project" value="TreeGrafter"/>
</dbReference>
<feature type="domain" description="Integrin alpha first immunoglubulin-like" evidence="8">
    <location>
        <begin position="28"/>
        <end position="129"/>
    </location>
</feature>
<dbReference type="Proteomes" id="UP000694892">
    <property type="component" value="Chromosome 9_10L"/>
</dbReference>
<dbReference type="InterPro" id="IPR048633">
    <property type="entry name" value="ITGAX-like_Ig_3"/>
</dbReference>
<reference evidence="12" key="1">
    <citation type="journal article" date="2016" name="Nature">
        <title>Genome evolution in the allotetraploid frog Xenopus laevis.</title>
        <authorList>
            <person name="Session A.M."/>
            <person name="Uno Y."/>
            <person name="Kwon T."/>
            <person name="Chapman J.A."/>
            <person name="Toyoda A."/>
            <person name="Takahashi S."/>
            <person name="Fukui A."/>
            <person name="Hikosaka A."/>
            <person name="Suzuki A."/>
            <person name="Kondo M."/>
            <person name="van Heeringen S.J."/>
            <person name="Quigley I."/>
            <person name="Heinz S."/>
            <person name="Ogino H."/>
            <person name="Ochi H."/>
            <person name="Hellsten U."/>
            <person name="Lyons J.B."/>
            <person name="Simakov O."/>
            <person name="Putnam N."/>
            <person name="Stites J."/>
            <person name="Kuroki Y."/>
            <person name="Tanaka T."/>
            <person name="Michiue T."/>
            <person name="Watanabe M."/>
            <person name="Bogdanovic O."/>
            <person name="Lister R."/>
            <person name="Georgiou G."/>
            <person name="Paranjpe S.S."/>
            <person name="van Kruijsbergen I."/>
            <person name="Shu S."/>
            <person name="Carlson J."/>
            <person name="Kinoshita T."/>
            <person name="Ohta Y."/>
            <person name="Mawaribuchi S."/>
            <person name="Jenkins J."/>
            <person name="Grimwood J."/>
            <person name="Schmutz J."/>
            <person name="Mitros T."/>
            <person name="Mozaffari S.V."/>
            <person name="Suzuki Y."/>
            <person name="Haramoto Y."/>
            <person name="Yamamoto T.S."/>
            <person name="Takagi C."/>
            <person name="Heald R."/>
            <person name="Miller K."/>
            <person name="Haudenschild C."/>
            <person name="Kitzman J."/>
            <person name="Nakayama T."/>
            <person name="Izutsu Y."/>
            <person name="Robert J."/>
            <person name="Fortriede J."/>
            <person name="Burns K."/>
            <person name="Lotay V."/>
            <person name="Karimi K."/>
            <person name="Yasuoka Y."/>
            <person name="Dichmann D.S."/>
            <person name="Flajnik M.F."/>
            <person name="Houston D.W."/>
            <person name="Shendure J."/>
            <person name="DuPasquier L."/>
            <person name="Vize P.D."/>
            <person name="Zorn A.M."/>
            <person name="Ito M."/>
            <person name="Marcotte E.M."/>
            <person name="Wallingford J.B."/>
            <person name="Ito Y."/>
            <person name="Asashima M."/>
            <person name="Ueno N."/>
            <person name="Matsuda Y."/>
            <person name="Veenstra G.J."/>
            <person name="Fujiyama A."/>
            <person name="Harland R.M."/>
            <person name="Taira M."/>
            <person name="Rokhsar D.S."/>
        </authorList>
    </citation>
    <scope>NUCLEOTIDE SEQUENCE [LARGE SCALE GENOMIC DNA]</scope>
    <source>
        <strain evidence="12">J</strain>
    </source>
</reference>
<dbReference type="OMA" id="CNINNPL"/>
<evidence type="ECO:0000256" key="1">
    <source>
        <dbReference type="ARBA" id="ARBA00004479"/>
    </source>
</evidence>
<feature type="domain" description="Integrin alpha-X-like third Ig-like" evidence="10">
    <location>
        <begin position="279"/>
        <end position="417"/>
    </location>
</feature>
<dbReference type="GO" id="GO:0005178">
    <property type="term" value="F:integrin binding"/>
    <property type="evidence" value="ECO:0007669"/>
    <property type="project" value="TreeGrafter"/>
</dbReference>
<comment type="similarity">
    <text evidence="2">Belongs to the integrin alpha chain family.</text>
</comment>
<gene>
    <name evidence="11" type="ORF">XELAEV_18045688mg</name>
</gene>
<accession>A0A974C0Z4</accession>
<dbReference type="PANTHER" id="PTHR23220:SF118">
    <property type="entry name" value="INTEGRIN ALPHA-X"/>
    <property type="match status" value="1"/>
</dbReference>
<evidence type="ECO:0000256" key="4">
    <source>
        <dbReference type="ARBA" id="ARBA00023037"/>
    </source>
</evidence>
<evidence type="ECO:0000259" key="10">
    <source>
        <dbReference type="Pfam" id="PF21520"/>
    </source>
</evidence>
<protein>
    <recommendedName>
        <fullName evidence="13">Integrin alpha-2 domain-containing protein</fullName>
    </recommendedName>
</protein>
<dbReference type="InterPro" id="IPR013649">
    <property type="entry name" value="Integrin_alpha_Ig-like_1"/>
</dbReference>
<keyword evidence="3" id="KW-0130">Cell adhesion</keyword>
<dbReference type="Pfam" id="PF21520">
    <property type="entry name" value="ITGAX-like_Ig_3"/>
    <property type="match status" value="1"/>
</dbReference>
<name>A0A974C0Z4_XENLA</name>
<dbReference type="EMBL" id="CM004482">
    <property type="protein sequence ID" value="OCT64589.1"/>
    <property type="molecule type" value="Genomic_DNA"/>
</dbReference>
<dbReference type="GO" id="GO:0098609">
    <property type="term" value="P:cell-cell adhesion"/>
    <property type="evidence" value="ECO:0007669"/>
    <property type="project" value="TreeGrafter"/>
</dbReference>
<keyword evidence="6" id="KW-0675">Receptor</keyword>
<proteinExistence type="inferred from homology"/>
<organism evidence="11 12">
    <name type="scientific">Xenopus laevis</name>
    <name type="common">African clawed frog</name>
    <dbReference type="NCBI Taxonomy" id="8355"/>
    <lineage>
        <taxon>Eukaryota</taxon>
        <taxon>Metazoa</taxon>
        <taxon>Chordata</taxon>
        <taxon>Craniata</taxon>
        <taxon>Vertebrata</taxon>
        <taxon>Euteleostomi</taxon>
        <taxon>Amphibia</taxon>
        <taxon>Batrachia</taxon>
        <taxon>Anura</taxon>
        <taxon>Pipoidea</taxon>
        <taxon>Pipidae</taxon>
        <taxon>Xenopodinae</taxon>
        <taxon>Xenopus</taxon>
        <taxon>Xenopus</taxon>
    </lineage>
</organism>
<dbReference type="Gene3D" id="2.60.40.1530">
    <property type="entry name" value="ntegrin, alpha v. Chain A, domain 4"/>
    <property type="match status" value="1"/>
</dbReference>
<evidence type="ECO:0000259" key="9">
    <source>
        <dbReference type="Pfam" id="PF20805"/>
    </source>
</evidence>
<evidence type="ECO:0000256" key="5">
    <source>
        <dbReference type="ARBA" id="ARBA00023136"/>
    </source>
</evidence>
<keyword evidence="7" id="KW-0325">Glycoprotein</keyword>
<dbReference type="GO" id="GO:0033627">
    <property type="term" value="P:cell adhesion mediated by integrin"/>
    <property type="evidence" value="ECO:0007669"/>
    <property type="project" value="TreeGrafter"/>
</dbReference>
<evidence type="ECO:0000256" key="6">
    <source>
        <dbReference type="ARBA" id="ARBA00023170"/>
    </source>
</evidence>
<dbReference type="GO" id="GO:0007229">
    <property type="term" value="P:integrin-mediated signaling pathway"/>
    <property type="evidence" value="ECO:0007669"/>
    <property type="project" value="UniProtKB-KW"/>
</dbReference>
<dbReference type="InterPro" id="IPR032695">
    <property type="entry name" value="Integrin_dom_sf"/>
</dbReference>
<dbReference type="Gene3D" id="2.60.40.1510">
    <property type="entry name" value="ntegrin, alpha v. Chain A, domain 3"/>
    <property type="match status" value="1"/>
</dbReference>
<dbReference type="InterPro" id="IPR048285">
    <property type="entry name" value="Integrin_alpha_Ig-like_2"/>
</dbReference>
<dbReference type="Pfam" id="PF08441">
    <property type="entry name" value="Integrin_A_Ig_1"/>
    <property type="match status" value="1"/>
</dbReference>
<evidence type="ECO:0008006" key="13">
    <source>
        <dbReference type="Google" id="ProtNLM"/>
    </source>
</evidence>
<keyword evidence="5" id="KW-0472">Membrane</keyword>
<evidence type="ECO:0000256" key="7">
    <source>
        <dbReference type="ARBA" id="ARBA00023180"/>
    </source>
</evidence>
<keyword evidence="4" id="KW-0401">Integrin</keyword>
<dbReference type="Pfam" id="PF20805">
    <property type="entry name" value="Integrin_A_Ig_2"/>
    <property type="match status" value="1"/>
</dbReference>
<dbReference type="AlphaFoldDB" id="A0A974C0Z4"/>
<dbReference type="GO" id="GO:0008305">
    <property type="term" value="C:integrin complex"/>
    <property type="evidence" value="ECO:0007669"/>
    <property type="project" value="TreeGrafter"/>
</dbReference>
<evidence type="ECO:0000259" key="8">
    <source>
        <dbReference type="Pfam" id="PF08441"/>
    </source>
</evidence>
<evidence type="ECO:0000256" key="3">
    <source>
        <dbReference type="ARBA" id="ARBA00022889"/>
    </source>
</evidence>
<comment type="subcellular location">
    <subcellularLocation>
        <location evidence="1">Membrane</location>
        <topology evidence="1">Single-pass type I membrane protein</topology>
    </subcellularLocation>
</comment>
<dbReference type="GO" id="GO:0007160">
    <property type="term" value="P:cell-matrix adhesion"/>
    <property type="evidence" value="ECO:0007669"/>
    <property type="project" value="TreeGrafter"/>
</dbReference>
<dbReference type="PANTHER" id="PTHR23220">
    <property type="entry name" value="INTEGRIN ALPHA"/>
    <property type="match status" value="1"/>
</dbReference>
<evidence type="ECO:0000313" key="11">
    <source>
        <dbReference type="EMBL" id="OCT64589.1"/>
    </source>
</evidence>
<evidence type="ECO:0000313" key="12">
    <source>
        <dbReference type="Proteomes" id="UP000694892"/>
    </source>
</evidence>
<feature type="domain" description="Integrin alpha second immunoglobulin-like" evidence="9">
    <location>
        <begin position="134"/>
        <end position="277"/>
    </location>
</feature>
<dbReference type="SUPFAM" id="SSF69179">
    <property type="entry name" value="Integrin domains"/>
    <property type="match status" value="3"/>
</dbReference>
<evidence type="ECO:0000256" key="2">
    <source>
        <dbReference type="ARBA" id="ARBA00008054"/>
    </source>
</evidence>